<accession>A0A812JDD3</accession>
<reference evidence="2" key="1">
    <citation type="submission" date="2021-02" db="EMBL/GenBank/DDBJ databases">
        <authorList>
            <person name="Dougan E. K."/>
            <person name="Rhodes N."/>
            <person name="Thang M."/>
            <person name="Chan C."/>
        </authorList>
    </citation>
    <scope>NUCLEOTIDE SEQUENCE</scope>
</reference>
<dbReference type="Proteomes" id="UP000604046">
    <property type="component" value="Unassembled WGS sequence"/>
</dbReference>
<keyword evidence="1" id="KW-0175">Coiled coil</keyword>
<comment type="caution">
    <text evidence="2">The sequence shown here is derived from an EMBL/GenBank/DDBJ whole genome shotgun (WGS) entry which is preliminary data.</text>
</comment>
<evidence type="ECO:0000313" key="3">
    <source>
        <dbReference type="Proteomes" id="UP000604046"/>
    </source>
</evidence>
<evidence type="ECO:0000256" key="1">
    <source>
        <dbReference type="SAM" id="Coils"/>
    </source>
</evidence>
<name>A0A812JDD3_9DINO</name>
<proteinExistence type="predicted"/>
<sequence length="311" mass="33102">MGYPLGVWVISTSSLRSAMTSLDGLEGLGGVGGGMGSADTGLVQSAGGGASSSMGTSLAGGGMGDGAENWVESDGVGTLSSLGTTMVGNGGGDLVVMVLQLVVVAQGRQLAEVAAAAIAAIPLETTASKGWEFGFFPNGQEAEAPMPVMSLAFLLLRRVTLEDVASTTQLRGREAELKAEATLSMLAAGIHRHLNKDALSAEQHFKKRENEMAQLRQDLDDQRWSEEANRRHLCVAAGPSSKELEKELQAKSGQVEDARDYRDECFLRVLILSRTWLQYCHTFLNKDKAQSKLLDDAPVLQGRLQTETSYL</sequence>
<protein>
    <submittedName>
        <fullName evidence="2">Uncharacterized protein</fullName>
    </submittedName>
</protein>
<keyword evidence="3" id="KW-1185">Reference proteome</keyword>
<dbReference type="AlphaFoldDB" id="A0A812JDD3"/>
<evidence type="ECO:0000313" key="2">
    <source>
        <dbReference type="EMBL" id="CAE7203696.1"/>
    </source>
</evidence>
<gene>
    <name evidence="2" type="ORF">SNAT2548_LOCUS6275</name>
</gene>
<dbReference type="EMBL" id="CAJNDS010000413">
    <property type="protein sequence ID" value="CAE7203696.1"/>
    <property type="molecule type" value="Genomic_DNA"/>
</dbReference>
<organism evidence="2 3">
    <name type="scientific">Symbiodinium natans</name>
    <dbReference type="NCBI Taxonomy" id="878477"/>
    <lineage>
        <taxon>Eukaryota</taxon>
        <taxon>Sar</taxon>
        <taxon>Alveolata</taxon>
        <taxon>Dinophyceae</taxon>
        <taxon>Suessiales</taxon>
        <taxon>Symbiodiniaceae</taxon>
        <taxon>Symbiodinium</taxon>
    </lineage>
</organism>
<feature type="coiled-coil region" evidence="1">
    <location>
        <begin position="198"/>
        <end position="261"/>
    </location>
</feature>